<dbReference type="InterPro" id="IPR027038">
    <property type="entry name" value="RanGap"/>
</dbReference>
<sequence>MAKISDHNSKLEEDIGKLEMSTKIDLSNRVLTDQDMNIVVQGTIILKQCPSLWLYDNFITSQGVRILADSLRNNNTLQELFLDGNQISDIGVDSLSLILNHSGLQSLSLSENGITDQGAEYLAEALKNNRTLRRLWLYHNQIGDHGMQSLTSALTHNNTTLEWLDLRCNKLVTNASVDTLILMIESNQSLKKFWMEYCSLSYECKAKLRQLAKSKANFELGA</sequence>
<dbReference type="EMBL" id="CAJOBH010001563">
    <property type="protein sequence ID" value="CAF3861713.1"/>
    <property type="molecule type" value="Genomic_DNA"/>
</dbReference>
<proteinExistence type="predicted"/>
<evidence type="ECO:0000313" key="6">
    <source>
        <dbReference type="EMBL" id="CAF3848689.1"/>
    </source>
</evidence>
<dbReference type="EMBL" id="CAJOBJ010000873">
    <property type="protein sequence ID" value="CAF3848689.1"/>
    <property type="molecule type" value="Genomic_DNA"/>
</dbReference>
<dbReference type="Proteomes" id="UP000663855">
    <property type="component" value="Unassembled WGS sequence"/>
</dbReference>
<dbReference type="PANTHER" id="PTHR24113:SF15">
    <property type="entry name" value="NACHT DOMAIN-CONTAINING PROTEIN"/>
    <property type="match status" value="1"/>
</dbReference>
<dbReference type="EMBL" id="CAJNOW010011089">
    <property type="protein sequence ID" value="CAF1593008.1"/>
    <property type="molecule type" value="Genomic_DNA"/>
</dbReference>
<evidence type="ECO:0000313" key="5">
    <source>
        <dbReference type="EMBL" id="CAF3739749.1"/>
    </source>
</evidence>
<dbReference type="EMBL" id="CAJOBF010000072">
    <property type="protein sequence ID" value="CAF3739749.1"/>
    <property type="molecule type" value="Genomic_DNA"/>
</dbReference>
<dbReference type="SUPFAM" id="SSF52047">
    <property type="entry name" value="RNI-like"/>
    <property type="match status" value="1"/>
</dbReference>
<dbReference type="AlphaFoldDB" id="A0A816QTJ6"/>
<evidence type="ECO:0000313" key="9">
    <source>
        <dbReference type="Proteomes" id="UP000663887"/>
    </source>
</evidence>
<dbReference type="SMART" id="SM00368">
    <property type="entry name" value="LRR_RI"/>
    <property type="match status" value="5"/>
</dbReference>
<dbReference type="Proteomes" id="UP000681720">
    <property type="component" value="Unassembled WGS sequence"/>
</dbReference>
<name>A0A816QTJ6_9BILA</name>
<dbReference type="GO" id="GO:0031267">
    <property type="term" value="F:small GTPase binding"/>
    <property type="evidence" value="ECO:0007669"/>
    <property type="project" value="TreeGrafter"/>
</dbReference>
<dbReference type="Proteomes" id="UP000663842">
    <property type="component" value="Unassembled WGS sequence"/>
</dbReference>
<dbReference type="GO" id="GO:0005096">
    <property type="term" value="F:GTPase activator activity"/>
    <property type="evidence" value="ECO:0007669"/>
    <property type="project" value="InterPro"/>
</dbReference>
<evidence type="ECO:0000313" key="3">
    <source>
        <dbReference type="EMBL" id="CAF2066140.1"/>
    </source>
</evidence>
<dbReference type="PROSITE" id="PS51450">
    <property type="entry name" value="LRR"/>
    <property type="match status" value="1"/>
</dbReference>
<dbReference type="GO" id="GO:0048471">
    <property type="term" value="C:perinuclear region of cytoplasm"/>
    <property type="evidence" value="ECO:0007669"/>
    <property type="project" value="TreeGrafter"/>
</dbReference>
<dbReference type="EMBL" id="CAJOBI010009114">
    <property type="protein sequence ID" value="CAF4130129.1"/>
    <property type="molecule type" value="Genomic_DNA"/>
</dbReference>
<evidence type="ECO:0000313" key="8">
    <source>
        <dbReference type="EMBL" id="CAF4130129.1"/>
    </source>
</evidence>
<dbReference type="Proteomes" id="UP000663824">
    <property type="component" value="Unassembled WGS sequence"/>
</dbReference>
<comment type="caution">
    <text evidence="3">The sequence shown here is derived from an EMBL/GenBank/DDBJ whole genome shotgun (WGS) entry which is preliminary data.</text>
</comment>
<evidence type="ECO:0000313" key="7">
    <source>
        <dbReference type="EMBL" id="CAF3861713.1"/>
    </source>
</evidence>
<dbReference type="InterPro" id="IPR032675">
    <property type="entry name" value="LRR_dom_sf"/>
</dbReference>
<reference evidence="3" key="1">
    <citation type="submission" date="2021-02" db="EMBL/GenBank/DDBJ databases">
        <authorList>
            <person name="Nowell W R."/>
        </authorList>
    </citation>
    <scope>NUCLEOTIDE SEQUENCE</scope>
</reference>
<protein>
    <submittedName>
        <fullName evidence="3">Uncharacterized protein</fullName>
    </submittedName>
</protein>
<dbReference type="EMBL" id="CAJNRE010015461">
    <property type="protein sequence ID" value="CAF2137397.1"/>
    <property type="molecule type" value="Genomic_DNA"/>
</dbReference>
<dbReference type="OrthoDB" id="120976at2759"/>
<dbReference type="GO" id="GO:0005634">
    <property type="term" value="C:nucleus"/>
    <property type="evidence" value="ECO:0007669"/>
    <property type="project" value="TreeGrafter"/>
</dbReference>
<dbReference type="Proteomes" id="UP000681967">
    <property type="component" value="Unassembled WGS sequence"/>
</dbReference>
<dbReference type="PANTHER" id="PTHR24113">
    <property type="entry name" value="RAN GTPASE-ACTIVATING PROTEIN 1"/>
    <property type="match status" value="1"/>
</dbReference>
<dbReference type="GO" id="GO:0006913">
    <property type="term" value="P:nucleocytoplasmic transport"/>
    <property type="evidence" value="ECO:0007669"/>
    <property type="project" value="TreeGrafter"/>
</dbReference>
<dbReference type="EMBL" id="CAJNOV010017015">
    <property type="protein sequence ID" value="CAF1598773.1"/>
    <property type="molecule type" value="Genomic_DNA"/>
</dbReference>
<dbReference type="InterPro" id="IPR001611">
    <property type="entry name" value="Leu-rich_rpt"/>
</dbReference>
<evidence type="ECO:0000313" key="2">
    <source>
        <dbReference type="EMBL" id="CAF1598773.1"/>
    </source>
</evidence>
<dbReference type="Pfam" id="PF13516">
    <property type="entry name" value="LRR_6"/>
    <property type="match status" value="4"/>
</dbReference>
<dbReference type="GO" id="GO:0005829">
    <property type="term" value="C:cytosol"/>
    <property type="evidence" value="ECO:0007669"/>
    <property type="project" value="TreeGrafter"/>
</dbReference>
<evidence type="ECO:0000313" key="1">
    <source>
        <dbReference type="EMBL" id="CAF1593008.1"/>
    </source>
</evidence>
<dbReference type="Proteomes" id="UP000676336">
    <property type="component" value="Unassembled WGS sequence"/>
</dbReference>
<accession>A0A816QTJ6</accession>
<evidence type="ECO:0000313" key="4">
    <source>
        <dbReference type="EMBL" id="CAF2137397.1"/>
    </source>
</evidence>
<dbReference type="Proteomes" id="UP000663887">
    <property type="component" value="Unassembled WGS sequence"/>
</dbReference>
<dbReference type="EMBL" id="CAJNRG010004414">
    <property type="protein sequence ID" value="CAF2066140.1"/>
    <property type="molecule type" value="Genomic_DNA"/>
</dbReference>
<dbReference type="Gene3D" id="3.80.10.10">
    <property type="entry name" value="Ribonuclease Inhibitor"/>
    <property type="match status" value="2"/>
</dbReference>
<gene>
    <name evidence="7" type="ORF">BYL167_LOCUS6422</name>
    <name evidence="2" type="ORF">CJN711_LOCUS34893</name>
    <name evidence="6" type="ORF">GIL414_LOCUS3836</name>
    <name evidence="1" type="ORF">KQP761_LOCUS21401</name>
    <name evidence="4" type="ORF">MBJ925_LOCUS28848</name>
    <name evidence="8" type="ORF">SMN809_LOCUS18722</name>
    <name evidence="5" type="ORF">UXM345_LOCUS1352</name>
    <name evidence="3" type="ORF">XDN619_LOCUS11547</name>
</gene>
<dbReference type="Proteomes" id="UP000663834">
    <property type="component" value="Unassembled WGS sequence"/>
</dbReference>
<organism evidence="3 9">
    <name type="scientific">Rotaria magnacalcarata</name>
    <dbReference type="NCBI Taxonomy" id="392030"/>
    <lineage>
        <taxon>Eukaryota</taxon>
        <taxon>Metazoa</taxon>
        <taxon>Spiralia</taxon>
        <taxon>Gnathifera</taxon>
        <taxon>Rotifera</taxon>
        <taxon>Eurotatoria</taxon>
        <taxon>Bdelloidea</taxon>
        <taxon>Philodinida</taxon>
        <taxon>Philodinidae</taxon>
        <taxon>Rotaria</taxon>
    </lineage>
</organism>